<dbReference type="EMBL" id="JAPHEH010000001">
    <property type="protein sequence ID" value="MDG4476098.1"/>
    <property type="molecule type" value="Genomic_DNA"/>
</dbReference>
<dbReference type="Gene3D" id="3.30.450.20">
    <property type="entry name" value="PAS domain"/>
    <property type="match status" value="1"/>
</dbReference>
<reference evidence="4" key="2">
    <citation type="submission" date="2022-10" db="EMBL/GenBank/DDBJ databases">
        <authorList>
            <person name="Aronson H.S."/>
        </authorList>
    </citation>
    <scope>NUCLEOTIDE SEQUENCE</scope>
    <source>
        <strain evidence="4">RS19-109</strain>
    </source>
</reference>
<keyword evidence="1" id="KW-0472">Membrane</keyword>
<dbReference type="InterPro" id="IPR003018">
    <property type="entry name" value="GAF"/>
</dbReference>
<feature type="transmembrane region" description="Helical" evidence="1">
    <location>
        <begin position="12"/>
        <end position="28"/>
    </location>
</feature>
<dbReference type="SMART" id="SM00091">
    <property type="entry name" value="PAS"/>
    <property type="match status" value="1"/>
</dbReference>
<dbReference type="Gene3D" id="1.10.287.130">
    <property type="match status" value="1"/>
</dbReference>
<evidence type="ECO:0000256" key="1">
    <source>
        <dbReference type="SAM" id="Phobius"/>
    </source>
</evidence>
<dbReference type="InterPro" id="IPR005467">
    <property type="entry name" value="His_kinase_dom"/>
</dbReference>
<evidence type="ECO:0000313" key="4">
    <source>
        <dbReference type="EMBL" id="MDG4476098.1"/>
    </source>
</evidence>
<keyword evidence="1" id="KW-1133">Transmembrane helix</keyword>
<organism evidence="4 5">
    <name type="scientific">Thiovibrio frasassiensis</name>
    <dbReference type="NCBI Taxonomy" id="2984131"/>
    <lineage>
        <taxon>Bacteria</taxon>
        <taxon>Pseudomonadati</taxon>
        <taxon>Thermodesulfobacteriota</taxon>
        <taxon>Desulfobulbia</taxon>
        <taxon>Desulfobulbales</taxon>
        <taxon>Thiovibrionaceae</taxon>
        <taxon>Thiovibrio</taxon>
    </lineage>
</organism>
<sequence>MAFPLKKTIPATAVSVAVILVALLCLGIRQYQLYRNYAEVSRQTEKLVFQFAVIREHVTENLLEGQYGGLASVGAELEELNLNLATVIGNRFIDDHYKLTLANAIDLPGLVLLVRKISGGPAKPEYLRQLNTEIRTLGERLMLFDRVLVEHGKRELISFQNVVIGALAMVVSLIIVLLLFFQRRLIAPLLALVQQVKEVATGTRGGLAIGGRSGEISELAYSFHDLLTARDITAQGLAKFQRVASAVTGAQLAIARSKSRASLFREVCRALLANHEYCLVWIGQPDETGDIMPVTADGATSMSNKECETCMAVLLTEAEDKGGERNPAALALRSKAPVVRVDILAGIPKGLLKGTPLADGHAACAALPVIWQNTVYGVLSIYALSPSDFDTKEMELLEGLAGDLGLALHTIEGQQHLLSRENLHAQLFEALRVIQLSLSPAGAILGVNPVFAGMAGVGAEQIVGRDWRDFFSPVQAAPPGDTSDLLEKLRSDAGAELMVSRLTGSRRFLCRIVPEQEGSGEPERLILVGYPLVRVEGVGGCEANLGLEMIADLAGGVSHEVSDLSNGLINYAQVLADEEQLRRPGQPENEVLAKVIEAGERIAEIVRKFILYGQDEVTAAGEFLPVATVLEDALLLIGYHLKSEGIQLETDLEAVPPAFPVHAQHMQQVFLSILSTIRTGLVERFAARDPRKKLSITTHTRVENGQGRMFEISIMDHGAVIPLESGHNQEPRSGRWGRRLGVCRRIVEEHGGRLVIGGEEEEYVRIRFSFPLKGD</sequence>
<evidence type="ECO:0000259" key="2">
    <source>
        <dbReference type="PROSITE" id="PS50109"/>
    </source>
</evidence>
<keyword evidence="5" id="KW-1185">Reference proteome</keyword>
<accession>A0A9X4MID6</accession>
<evidence type="ECO:0000313" key="5">
    <source>
        <dbReference type="Proteomes" id="UP001154240"/>
    </source>
</evidence>
<dbReference type="AlphaFoldDB" id="A0A9X4MID6"/>
<reference evidence="4" key="1">
    <citation type="journal article" date="2022" name="bioRxiv">
        <title>Thiovibrio frasassiensisgen. nov., sp. nov., an autotrophic, elemental sulfur disproportionating bacterium isolated from sulfidic karst sediment, and proposal of Thiovibrionaceae fam. nov.</title>
        <authorList>
            <person name="Aronson H."/>
            <person name="Thomas C."/>
            <person name="Bhattacharyya M."/>
            <person name="Eckstein S."/>
            <person name="Jensen S."/>
            <person name="Barco R."/>
            <person name="Macalady J."/>
            <person name="Amend J."/>
        </authorList>
    </citation>
    <scope>NUCLEOTIDE SEQUENCE</scope>
    <source>
        <strain evidence="4">RS19-109</strain>
    </source>
</reference>
<dbReference type="InterPro" id="IPR000014">
    <property type="entry name" value="PAS"/>
</dbReference>
<feature type="domain" description="PAS" evidence="3">
    <location>
        <begin position="420"/>
        <end position="473"/>
    </location>
</feature>
<dbReference type="CDD" id="cd00130">
    <property type="entry name" value="PAS"/>
    <property type="match status" value="1"/>
</dbReference>
<dbReference type="InterPro" id="IPR036890">
    <property type="entry name" value="HATPase_C_sf"/>
</dbReference>
<evidence type="ECO:0000259" key="3">
    <source>
        <dbReference type="PROSITE" id="PS50112"/>
    </source>
</evidence>
<feature type="transmembrane region" description="Helical" evidence="1">
    <location>
        <begin position="162"/>
        <end position="181"/>
    </location>
</feature>
<dbReference type="RefSeq" id="WP_307633067.1">
    <property type="nucleotide sequence ID" value="NZ_JAPHEH010000001.1"/>
</dbReference>
<gene>
    <name evidence="4" type="ORF">OLX77_08015</name>
</gene>
<dbReference type="SUPFAM" id="SSF55781">
    <property type="entry name" value="GAF domain-like"/>
    <property type="match status" value="1"/>
</dbReference>
<protein>
    <submittedName>
        <fullName evidence="4">GAF domain-containing protein</fullName>
    </submittedName>
</protein>
<dbReference type="PROSITE" id="PS50109">
    <property type="entry name" value="HIS_KIN"/>
    <property type="match status" value="1"/>
</dbReference>
<dbReference type="SUPFAM" id="SSF55874">
    <property type="entry name" value="ATPase domain of HSP90 chaperone/DNA topoisomerase II/histidine kinase"/>
    <property type="match status" value="1"/>
</dbReference>
<dbReference type="PROSITE" id="PS50112">
    <property type="entry name" value="PAS"/>
    <property type="match status" value="1"/>
</dbReference>
<dbReference type="InterPro" id="IPR035965">
    <property type="entry name" value="PAS-like_dom_sf"/>
</dbReference>
<proteinExistence type="predicted"/>
<dbReference type="InterPro" id="IPR029016">
    <property type="entry name" value="GAF-like_dom_sf"/>
</dbReference>
<dbReference type="SUPFAM" id="SSF55785">
    <property type="entry name" value="PYP-like sensor domain (PAS domain)"/>
    <property type="match status" value="1"/>
</dbReference>
<dbReference type="Gene3D" id="3.30.450.40">
    <property type="match status" value="1"/>
</dbReference>
<feature type="domain" description="Histidine kinase" evidence="2">
    <location>
        <begin position="556"/>
        <end position="774"/>
    </location>
</feature>
<dbReference type="Proteomes" id="UP001154240">
    <property type="component" value="Unassembled WGS sequence"/>
</dbReference>
<name>A0A9X4MID6_9BACT</name>
<comment type="caution">
    <text evidence="4">The sequence shown here is derived from an EMBL/GenBank/DDBJ whole genome shotgun (WGS) entry which is preliminary data.</text>
</comment>
<dbReference type="Gene3D" id="6.10.340.10">
    <property type="match status" value="1"/>
</dbReference>
<dbReference type="Gene3D" id="3.30.565.10">
    <property type="entry name" value="Histidine kinase-like ATPase, C-terminal domain"/>
    <property type="match status" value="1"/>
</dbReference>
<dbReference type="Pfam" id="PF13185">
    <property type="entry name" value="GAF_2"/>
    <property type="match status" value="1"/>
</dbReference>
<keyword evidence="1" id="KW-0812">Transmembrane</keyword>